<comment type="caution">
    <text evidence="2">The sequence shown here is derived from an EMBL/GenBank/DDBJ whole genome shotgun (WGS) entry which is preliminary data.</text>
</comment>
<evidence type="ECO:0000259" key="1">
    <source>
        <dbReference type="PROSITE" id="PS51186"/>
    </source>
</evidence>
<protein>
    <submittedName>
        <fullName evidence="2">Acetyl-CoA sensor PanZ family protein</fullName>
    </submittedName>
</protein>
<dbReference type="InterPro" id="IPR016181">
    <property type="entry name" value="Acyl_CoA_acyltransferase"/>
</dbReference>
<keyword evidence="3" id="KW-1185">Reference proteome</keyword>
<sequence length="132" mass="15071">MPVKLEHINQPTPADWADIAKIQADTTDEQLLSSALQHHFEQQGWLIAARFNDRIIGVILGSRNHQTVTLSNAAVRSITQRRGVMHQTIHLLQHWASDLDITIRINTVPETLLPALEKRGFKRTESAWIWQP</sequence>
<feature type="domain" description="N-acetyltransferase" evidence="1">
    <location>
        <begin position="6"/>
        <end position="132"/>
    </location>
</feature>
<dbReference type="Proteomes" id="UP001620597">
    <property type="component" value="Unassembled WGS sequence"/>
</dbReference>
<accession>A0ABW8NND4</accession>
<dbReference type="InterPro" id="IPR040448">
    <property type="entry name" value="PanZ_GNAT"/>
</dbReference>
<proteinExistence type="predicted"/>
<dbReference type="PROSITE" id="PS51186">
    <property type="entry name" value="GNAT"/>
    <property type="match status" value="1"/>
</dbReference>
<dbReference type="InterPro" id="IPR000182">
    <property type="entry name" value="GNAT_dom"/>
</dbReference>
<evidence type="ECO:0000313" key="2">
    <source>
        <dbReference type="EMBL" id="MFK4754498.1"/>
    </source>
</evidence>
<organism evidence="2 3">
    <name type="scientific">Oceanobacter antarcticus</name>
    <dbReference type="NCBI Taxonomy" id="3133425"/>
    <lineage>
        <taxon>Bacteria</taxon>
        <taxon>Pseudomonadati</taxon>
        <taxon>Pseudomonadota</taxon>
        <taxon>Gammaproteobacteria</taxon>
        <taxon>Oceanospirillales</taxon>
        <taxon>Oceanospirillaceae</taxon>
        <taxon>Oceanobacter</taxon>
    </lineage>
</organism>
<dbReference type="SUPFAM" id="SSF55729">
    <property type="entry name" value="Acyl-CoA N-acyltransferases (Nat)"/>
    <property type="match status" value="1"/>
</dbReference>
<dbReference type="Gene3D" id="3.40.630.30">
    <property type="match status" value="1"/>
</dbReference>
<dbReference type="RefSeq" id="WP_416207350.1">
    <property type="nucleotide sequence ID" value="NZ_JBBKTX010000032.1"/>
</dbReference>
<dbReference type="Pfam" id="PF12568">
    <property type="entry name" value="PanZ"/>
    <property type="match status" value="1"/>
</dbReference>
<name>A0ABW8NND4_9GAMM</name>
<evidence type="ECO:0000313" key="3">
    <source>
        <dbReference type="Proteomes" id="UP001620597"/>
    </source>
</evidence>
<reference evidence="2 3" key="1">
    <citation type="submission" date="2024-03" db="EMBL/GenBank/DDBJ databases">
        <title>High-quality draft genome sequence of Oceanobacter sp. wDCs-4.</title>
        <authorList>
            <person name="Dong C."/>
        </authorList>
    </citation>
    <scope>NUCLEOTIDE SEQUENCE [LARGE SCALE GENOMIC DNA]</scope>
    <source>
        <strain evidence="3">wDCs-4</strain>
    </source>
</reference>
<gene>
    <name evidence="2" type="ORF">WG929_18990</name>
</gene>
<dbReference type="EMBL" id="JBBKTX010000032">
    <property type="protein sequence ID" value="MFK4754498.1"/>
    <property type="molecule type" value="Genomic_DNA"/>
</dbReference>